<keyword evidence="1 7" id="KW-0963">Cytoplasm</keyword>
<accession>A0ABW0FYP4</accession>
<dbReference type="SUPFAM" id="SSF53659">
    <property type="entry name" value="Isocitrate/Isopropylmalate dehydrogenase-like"/>
    <property type="match status" value="1"/>
</dbReference>
<keyword evidence="7" id="KW-0170">Cobalt</keyword>
<evidence type="ECO:0000256" key="1">
    <source>
        <dbReference type="ARBA" id="ARBA00022490"/>
    </source>
</evidence>
<dbReference type="NCBIfam" id="NF003699">
    <property type="entry name" value="PRK05312.1"/>
    <property type="match status" value="1"/>
</dbReference>
<feature type="binding site" evidence="7">
    <location>
        <position position="178"/>
    </location>
    <ligand>
        <name>a divalent metal cation</name>
        <dbReference type="ChEBI" id="CHEBI:60240"/>
        <note>ligand shared between dimeric partners</note>
    </ligand>
</feature>
<dbReference type="HAMAP" id="MF_00536">
    <property type="entry name" value="PdxA"/>
    <property type="match status" value="1"/>
</dbReference>
<comment type="cofactor">
    <cofactor evidence="7">
        <name>Zn(2+)</name>
        <dbReference type="ChEBI" id="CHEBI:29105"/>
    </cofactor>
    <cofactor evidence="7">
        <name>Mg(2+)</name>
        <dbReference type="ChEBI" id="CHEBI:18420"/>
    </cofactor>
    <cofactor evidence="7">
        <name>Co(2+)</name>
        <dbReference type="ChEBI" id="CHEBI:48828"/>
    </cofactor>
    <text evidence="7">Binds 1 divalent metal cation per subunit. Can use ions such as Zn(2+), Mg(2+) or Co(2+).</text>
</comment>
<dbReference type="InterPro" id="IPR005255">
    <property type="entry name" value="PdxA_fam"/>
</dbReference>
<comment type="similarity">
    <text evidence="7">Belongs to the PdxA family.</text>
</comment>
<evidence type="ECO:0000256" key="3">
    <source>
        <dbReference type="ARBA" id="ARBA00022857"/>
    </source>
</evidence>
<dbReference type="PANTHER" id="PTHR30004">
    <property type="entry name" value="4-HYDROXYTHREONINE-4-PHOSPHATE DEHYDROGENASE"/>
    <property type="match status" value="1"/>
</dbReference>
<keyword evidence="4 7" id="KW-0560">Oxidoreductase</keyword>
<evidence type="ECO:0000256" key="7">
    <source>
        <dbReference type="HAMAP-Rule" id="MF_00536"/>
    </source>
</evidence>
<evidence type="ECO:0000256" key="2">
    <source>
        <dbReference type="ARBA" id="ARBA00022723"/>
    </source>
</evidence>
<dbReference type="Gene3D" id="3.40.718.10">
    <property type="entry name" value="Isopropylmalate Dehydrogenase"/>
    <property type="match status" value="1"/>
</dbReference>
<gene>
    <name evidence="7 8" type="primary">pdxA</name>
    <name evidence="8" type="ORF">ACFPMG_02935</name>
</gene>
<dbReference type="Proteomes" id="UP001596166">
    <property type="component" value="Unassembled WGS sequence"/>
</dbReference>
<comment type="pathway">
    <text evidence="7">Cofactor biosynthesis; pyridoxine 5'-phosphate biosynthesis; pyridoxine 5'-phosphate from D-erythrose 4-phosphate: step 4/5.</text>
</comment>
<comment type="subunit">
    <text evidence="7">Homodimer.</text>
</comment>
<dbReference type="InterPro" id="IPR037510">
    <property type="entry name" value="PdxA"/>
</dbReference>
<feature type="binding site" evidence="7">
    <location>
        <position position="223"/>
    </location>
    <ligand>
        <name>a divalent metal cation</name>
        <dbReference type="ChEBI" id="CHEBI:60240"/>
        <note>ligand shared between dimeric partners</note>
    </ligand>
</feature>
<protein>
    <recommendedName>
        <fullName evidence="7">4-hydroxythreonine-4-phosphate dehydrogenase</fullName>
        <ecNumber evidence="7">1.1.1.262</ecNumber>
    </recommendedName>
    <alternativeName>
        <fullName evidence="7">4-(phosphohydroxy)-L-threonine dehydrogenase</fullName>
    </alternativeName>
</protein>
<sequence length="342" mass="35143">MTTSGVRPPLALTMGEPAGIGGEIALKAWSMARGAARADGAVPPFVLLDDPARLEALAARLGLPVPVRAVGSMAEGAALFDAALPVLPQPLAAPVTPGRPDPANGAAVIASIDRAVELVRRGEASAVVTNPIQKSALYAAGFRHPGHTEYLAHLAGLTDEPVMMLVAQDLRVVPVTIHVSVRDAVPLVTREAILHAGRVTAAALARDFGIARPRLAVAALNPHAGEGGAMGREEIDVIAPAVADLRAEGIDAVGPRPADTLFHAAARRGYDAALCMYHDQALIPLKTIDFDTGVNITLGLPFVRTSPDHGTALDIAGTGKAGASSLIAALTTAEAMAVRRRA</sequence>
<feature type="binding site" evidence="7">
    <location>
        <position position="278"/>
    </location>
    <ligand>
        <name>a divalent metal cation</name>
        <dbReference type="ChEBI" id="CHEBI:60240"/>
        <note>ligand shared between dimeric partners</note>
    </ligand>
</feature>
<evidence type="ECO:0000313" key="9">
    <source>
        <dbReference type="Proteomes" id="UP001596166"/>
    </source>
</evidence>
<keyword evidence="7" id="KW-0460">Magnesium</keyword>
<feature type="binding site" evidence="7">
    <location>
        <position position="295"/>
    </location>
    <ligand>
        <name>substrate</name>
    </ligand>
</feature>
<evidence type="ECO:0000256" key="6">
    <source>
        <dbReference type="ARBA" id="ARBA00023096"/>
    </source>
</evidence>
<dbReference type="RefSeq" id="WP_376993734.1">
    <property type="nucleotide sequence ID" value="NZ_JBHSLC010000004.1"/>
</dbReference>
<dbReference type="EMBL" id="JBHSLC010000004">
    <property type="protein sequence ID" value="MFC5353952.1"/>
    <property type="molecule type" value="Genomic_DNA"/>
</dbReference>
<evidence type="ECO:0000256" key="4">
    <source>
        <dbReference type="ARBA" id="ARBA00023002"/>
    </source>
</evidence>
<dbReference type="GO" id="GO:0050570">
    <property type="term" value="F:4-hydroxythreonine-4-phosphate dehydrogenase activity"/>
    <property type="evidence" value="ECO:0007669"/>
    <property type="project" value="UniProtKB-EC"/>
</dbReference>
<proteinExistence type="inferred from homology"/>
<keyword evidence="2 7" id="KW-0479">Metal-binding</keyword>
<comment type="catalytic activity">
    <reaction evidence="7">
        <text>4-(phosphooxy)-L-threonine + NAD(+) = 3-amino-2-oxopropyl phosphate + CO2 + NADH</text>
        <dbReference type="Rhea" id="RHEA:32275"/>
        <dbReference type="ChEBI" id="CHEBI:16526"/>
        <dbReference type="ChEBI" id="CHEBI:57279"/>
        <dbReference type="ChEBI" id="CHEBI:57540"/>
        <dbReference type="ChEBI" id="CHEBI:57945"/>
        <dbReference type="ChEBI" id="CHEBI:58452"/>
        <dbReference type="EC" id="1.1.1.262"/>
    </reaction>
</comment>
<evidence type="ECO:0000313" key="8">
    <source>
        <dbReference type="EMBL" id="MFC5353952.1"/>
    </source>
</evidence>
<feature type="binding site" evidence="7">
    <location>
        <position position="286"/>
    </location>
    <ligand>
        <name>substrate</name>
    </ligand>
</feature>
<feature type="binding site" evidence="7">
    <location>
        <position position="147"/>
    </location>
    <ligand>
        <name>substrate</name>
    </ligand>
</feature>
<keyword evidence="9" id="KW-1185">Reference proteome</keyword>
<dbReference type="Pfam" id="PF04166">
    <property type="entry name" value="PdxA"/>
    <property type="match status" value="1"/>
</dbReference>
<feature type="binding site" evidence="7">
    <location>
        <position position="148"/>
    </location>
    <ligand>
        <name>substrate</name>
    </ligand>
</feature>
<comment type="caution">
    <text evidence="8">The sequence shown here is derived from an EMBL/GenBank/DDBJ whole genome shotgun (WGS) entry which is preliminary data.</text>
</comment>
<keyword evidence="3 7" id="KW-0521">NADP</keyword>
<keyword evidence="5 7" id="KW-0520">NAD</keyword>
<reference evidence="9" key="1">
    <citation type="journal article" date="2019" name="Int. J. Syst. Evol. Microbiol.">
        <title>The Global Catalogue of Microorganisms (GCM) 10K type strain sequencing project: providing services to taxonomists for standard genome sequencing and annotation.</title>
        <authorList>
            <consortium name="The Broad Institute Genomics Platform"/>
            <consortium name="The Broad Institute Genome Sequencing Center for Infectious Disease"/>
            <person name="Wu L."/>
            <person name="Ma J."/>
        </authorList>
    </citation>
    <scope>NUCLEOTIDE SEQUENCE [LARGE SCALE GENOMIC DNA]</scope>
    <source>
        <strain evidence="9">CCUG 58760</strain>
    </source>
</reference>
<comment type="miscellaneous">
    <text evidence="7">The active site is located at the dimer interface.</text>
</comment>
<dbReference type="PANTHER" id="PTHR30004:SF6">
    <property type="entry name" value="D-THREONATE 4-PHOSPHATE DEHYDROGENASE"/>
    <property type="match status" value="1"/>
</dbReference>
<keyword evidence="6 7" id="KW-0664">Pyridoxine biosynthesis</keyword>
<evidence type="ECO:0000256" key="5">
    <source>
        <dbReference type="ARBA" id="ARBA00023027"/>
    </source>
</evidence>
<name>A0ABW0FYP4_9PROT</name>
<dbReference type="NCBIfam" id="TIGR00557">
    <property type="entry name" value="pdxA"/>
    <property type="match status" value="1"/>
</dbReference>
<organism evidence="8 9">
    <name type="scientific">Azospirillum himalayense</name>
    <dbReference type="NCBI Taxonomy" id="654847"/>
    <lineage>
        <taxon>Bacteria</taxon>
        <taxon>Pseudomonadati</taxon>
        <taxon>Pseudomonadota</taxon>
        <taxon>Alphaproteobacteria</taxon>
        <taxon>Rhodospirillales</taxon>
        <taxon>Azospirillaceae</taxon>
        <taxon>Azospirillum</taxon>
    </lineage>
</organism>
<dbReference type="EC" id="1.1.1.262" evidence="7"/>
<keyword evidence="7" id="KW-0862">Zinc</keyword>
<feature type="binding site" evidence="7">
    <location>
        <position position="304"/>
    </location>
    <ligand>
        <name>substrate</name>
    </ligand>
</feature>
<comment type="function">
    <text evidence="7">Catalyzes the NAD(P)-dependent oxidation of 4-(phosphooxy)-L-threonine (HTP) into 2-amino-3-oxo-4-(phosphooxy)butyric acid which spontaneously decarboxylates to form 3-amino-2-oxopropyl phosphate (AHAP).</text>
</comment>
<comment type="subcellular location">
    <subcellularLocation>
        <location evidence="7">Cytoplasm</location>
    </subcellularLocation>
</comment>